<dbReference type="InterPro" id="IPR036291">
    <property type="entry name" value="NAD(P)-bd_dom_sf"/>
</dbReference>
<dbReference type="Gene3D" id="3.40.50.720">
    <property type="entry name" value="NAD(P)-binding Rossmann-like Domain"/>
    <property type="match status" value="1"/>
</dbReference>
<evidence type="ECO:0000259" key="1">
    <source>
        <dbReference type="Pfam" id="PF01370"/>
    </source>
</evidence>
<dbReference type="EMBL" id="VLLN01000033">
    <property type="protein sequence ID" value="TWJ13907.1"/>
    <property type="molecule type" value="Genomic_DNA"/>
</dbReference>
<dbReference type="PANTHER" id="PTHR43245:SF13">
    <property type="entry name" value="UDP-D-APIOSE_UDP-D-XYLOSE SYNTHASE 2"/>
    <property type="match status" value="1"/>
</dbReference>
<name>A0A562V844_9BACT</name>
<dbReference type="SUPFAM" id="SSF51735">
    <property type="entry name" value="NAD(P)-binding Rossmann-fold domains"/>
    <property type="match status" value="1"/>
</dbReference>
<dbReference type="Proteomes" id="UP000319449">
    <property type="component" value="Unassembled WGS sequence"/>
</dbReference>
<feature type="domain" description="NAD-dependent epimerase/dehydratase" evidence="1">
    <location>
        <begin position="3"/>
        <end position="251"/>
    </location>
</feature>
<dbReference type="PANTHER" id="PTHR43245">
    <property type="entry name" value="BIFUNCTIONAL POLYMYXIN RESISTANCE PROTEIN ARNA"/>
    <property type="match status" value="1"/>
</dbReference>
<dbReference type="NCBIfam" id="NF008872">
    <property type="entry name" value="PRK11908.1"/>
    <property type="match status" value="1"/>
</dbReference>
<dbReference type="RefSeq" id="WP_145025395.1">
    <property type="nucleotide sequence ID" value="NZ_VLLN01000033.1"/>
</dbReference>
<reference evidence="2 3" key="1">
    <citation type="submission" date="2019-07" db="EMBL/GenBank/DDBJ databases">
        <title>Genomic Encyclopedia of Archaeal and Bacterial Type Strains, Phase II (KMG-II): from individual species to whole genera.</title>
        <authorList>
            <person name="Goeker M."/>
        </authorList>
    </citation>
    <scope>NUCLEOTIDE SEQUENCE [LARGE SCALE GENOMIC DNA]</scope>
    <source>
        <strain evidence="2 3">ATCC BAA-1139</strain>
    </source>
</reference>
<dbReference type="InterPro" id="IPR001509">
    <property type="entry name" value="Epimerase_deHydtase"/>
</dbReference>
<dbReference type="InterPro" id="IPR050177">
    <property type="entry name" value="Lipid_A_modif_metabolic_enz"/>
</dbReference>
<protein>
    <submittedName>
        <fullName evidence="2">Nucleoside-diphosphate-sugar epimerase</fullName>
    </submittedName>
</protein>
<organism evidence="2 3">
    <name type="scientific">Geobacter argillaceus</name>
    <dbReference type="NCBI Taxonomy" id="345631"/>
    <lineage>
        <taxon>Bacteria</taxon>
        <taxon>Pseudomonadati</taxon>
        <taxon>Thermodesulfobacteriota</taxon>
        <taxon>Desulfuromonadia</taxon>
        <taxon>Geobacterales</taxon>
        <taxon>Geobacteraceae</taxon>
        <taxon>Geobacter</taxon>
    </lineage>
</organism>
<gene>
    <name evidence="2" type="ORF">JN12_03624</name>
</gene>
<proteinExistence type="predicted"/>
<dbReference type="OrthoDB" id="9802815at2"/>
<sequence length="346" mass="39577">MKVLILGVNGFIGNALTHRILTTTDWEVFGLDMACDKLERSLGDPRFHFLEGDITINKEWIEYNIKKCDVVLPLVAIATPVTYVKDPLRVFELDFEENLKIIRQCVKYKKRVIFPSTSEVYGMSPDREFDEESSPLMLGPINKERWIYSCAKQMLDRVIYAYGAHEGLRYTLFRPFNWIGPKLDSISTAKEGSSRVLTQFLYNILAGEPIQLVDGGSQRRSFTFVEDGIDCLMRIIANENGVADSGIFNIGNPTNDLSVRELAEKLLALVREYPDYKERADNCKIIEVTSGTFYGKGYQDMLTRVPSVKNAKERLGWEPTTSIDDALRKTLDFYLVEEKEKIEHLL</sequence>
<dbReference type="Pfam" id="PF01370">
    <property type="entry name" value="Epimerase"/>
    <property type="match status" value="1"/>
</dbReference>
<comment type="caution">
    <text evidence="2">The sequence shown here is derived from an EMBL/GenBank/DDBJ whole genome shotgun (WGS) entry which is preliminary data.</text>
</comment>
<keyword evidence="3" id="KW-1185">Reference proteome</keyword>
<dbReference type="AlphaFoldDB" id="A0A562V844"/>
<evidence type="ECO:0000313" key="2">
    <source>
        <dbReference type="EMBL" id="TWJ13907.1"/>
    </source>
</evidence>
<accession>A0A562V844</accession>
<evidence type="ECO:0000313" key="3">
    <source>
        <dbReference type="Proteomes" id="UP000319449"/>
    </source>
</evidence>